<dbReference type="GeneID" id="109724390"/>
<evidence type="ECO:0000256" key="4">
    <source>
        <dbReference type="ARBA" id="ARBA00022525"/>
    </source>
</evidence>
<proteinExistence type="inferred from homology"/>
<evidence type="ECO:0000256" key="10">
    <source>
        <dbReference type="ARBA" id="ARBA00048766"/>
    </source>
</evidence>
<keyword evidence="5 15" id="KW-0378">Hydrolase</keyword>
<dbReference type="EC" id="3.2.1.67" evidence="8"/>
<keyword evidence="3" id="KW-0134">Cell wall</keyword>
<dbReference type="InterPro" id="IPR000743">
    <property type="entry name" value="Glyco_hydro_28"/>
</dbReference>
<dbReference type="SMART" id="SM00710">
    <property type="entry name" value="PbH1"/>
    <property type="match status" value="5"/>
</dbReference>
<feature type="active site" evidence="14">
    <location>
        <position position="246"/>
    </location>
</feature>
<keyword evidence="6 15" id="KW-0326">Glycosidase</keyword>
<comment type="similarity">
    <text evidence="2 15">Belongs to the glycosyl hydrolase 28 family.</text>
</comment>
<dbReference type="AlphaFoldDB" id="A0A6P5GJE6"/>
<dbReference type="InterPro" id="IPR011050">
    <property type="entry name" value="Pectin_lyase_fold/virulence"/>
</dbReference>
<evidence type="ECO:0000256" key="7">
    <source>
        <dbReference type="ARBA" id="ARBA00023316"/>
    </source>
</evidence>
<feature type="chain" id="PRO_5028140488" description="Exopolygalacturonase" evidence="16">
    <location>
        <begin position="30"/>
        <end position="414"/>
    </location>
</feature>
<evidence type="ECO:0000256" key="8">
    <source>
        <dbReference type="ARBA" id="ARBA00038933"/>
    </source>
</evidence>
<feature type="signal peptide" evidence="16">
    <location>
        <begin position="1"/>
        <end position="29"/>
    </location>
</feature>
<name>A0A6P5GJE6_ANACO</name>
<evidence type="ECO:0000313" key="17">
    <source>
        <dbReference type="Proteomes" id="UP000515123"/>
    </source>
</evidence>
<evidence type="ECO:0000256" key="6">
    <source>
        <dbReference type="ARBA" id="ARBA00023295"/>
    </source>
</evidence>
<comment type="catalytic activity">
    <reaction evidence="10">
        <text>[(1-&gt;4)-alpha-D-galacturonosyl](n) + H2O = alpha-D-galacturonate + [(1-&gt;4)-alpha-D-galacturonosyl](n-1)</text>
        <dbReference type="Rhea" id="RHEA:14117"/>
        <dbReference type="Rhea" id="RHEA-COMP:14570"/>
        <dbReference type="Rhea" id="RHEA-COMP:14572"/>
        <dbReference type="ChEBI" id="CHEBI:15377"/>
        <dbReference type="ChEBI" id="CHEBI:58658"/>
        <dbReference type="ChEBI" id="CHEBI:140523"/>
        <dbReference type="EC" id="3.2.1.67"/>
    </reaction>
</comment>
<comment type="subcellular location">
    <subcellularLocation>
        <location evidence="1">Secreted</location>
        <location evidence="1">Cell wall</location>
    </subcellularLocation>
</comment>
<accession>A0A6P5GJE6</accession>
<dbReference type="RefSeq" id="XP_020108791.1">
    <property type="nucleotide sequence ID" value="XM_020253202.1"/>
</dbReference>
<sequence length="414" mass="43589">MIHSYGVRNGLNLACFTCLVMCMVEFSRAEVVFDVTKYSASPNGTADINSKAFLNAWDAACAQNGSATLVIPPGNFLVGPISFKGPCMGPSSPRIQIHGTLKAPGLAGVPGLYWIEFRNLQKLAVDGGGVVDGQGADAWTAATELKSKNRPMSLRFININSGRIADLAVQNSMGFHVAIQRSTSITVHHLNISAPGDSPNTDGIHVSRSSHVNLTSLTVGTGDDCISIGPGSTNITVFNVTCGPGHGISVGSLGKYENEEDVAGVRVRNCTVVGTTNGVRIKTWPGSPPSAASDITFEDIVMHNVTRPIIIDQVYCPVHNCTTLPSHVKIRDVAFRRIRGTTNSPVAVTFSCSPEAPCQNVQLQDINLDSAGTDSDLGSGLDSDLVFGASTNITSSCSNVLGSAFGMQKPHPCF</sequence>
<evidence type="ECO:0000256" key="15">
    <source>
        <dbReference type="RuleBase" id="RU361169"/>
    </source>
</evidence>
<evidence type="ECO:0000256" key="11">
    <source>
        <dbReference type="ARBA" id="ARBA00057651"/>
    </source>
</evidence>
<dbReference type="PANTHER" id="PTHR31375">
    <property type="match status" value="1"/>
</dbReference>
<dbReference type="Gramene" id="Aco001843.1.mrna1">
    <property type="protein sequence ID" value="Aco001843.1.mrna1"/>
    <property type="gene ID" value="Aco001843.1.path1"/>
</dbReference>
<dbReference type="Proteomes" id="UP000515123">
    <property type="component" value="Linkage group 18"/>
</dbReference>
<evidence type="ECO:0000256" key="16">
    <source>
        <dbReference type="SAM" id="SignalP"/>
    </source>
</evidence>
<dbReference type="GO" id="GO:0071555">
    <property type="term" value="P:cell wall organization"/>
    <property type="evidence" value="ECO:0007669"/>
    <property type="project" value="UniProtKB-KW"/>
</dbReference>
<reference evidence="17" key="1">
    <citation type="journal article" date="2015" name="Nat. Genet.">
        <title>The pineapple genome and the evolution of CAM photosynthesis.</title>
        <authorList>
            <person name="Ming R."/>
            <person name="VanBuren R."/>
            <person name="Wai C.M."/>
            <person name="Tang H."/>
            <person name="Schatz M.C."/>
            <person name="Bowers J.E."/>
            <person name="Lyons E."/>
            <person name="Wang M.L."/>
            <person name="Chen J."/>
            <person name="Biggers E."/>
            <person name="Zhang J."/>
            <person name="Huang L."/>
            <person name="Zhang L."/>
            <person name="Miao W."/>
            <person name="Zhang J."/>
            <person name="Ye Z."/>
            <person name="Miao C."/>
            <person name="Lin Z."/>
            <person name="Wang H."/>
            <person name="Zhou H."/>
            <person name="Yim W.C."/>
            <person name="Priest H.D."/>
            <person name="Zheng C."/>
            <person name="Woodhouse M."/>
            <person name="Edger P.P."/>
            <person name="Guyot R."/>
            <person name="Guo H.B."/>
            <person name="Guo H."/>
            <person name="Zheng G."/>
            <person name="Singh R."/>
            <person name="Sharma A."/>
            <person name="Min X."/>
            <person name="Zheng Y."/>
            <person name="Lee H."/>
            <person name="Gurtowski J."/>
            <person name="Sedlazeck F.J."/>
            <person name="Harkess A."/>
            <person name="McKain M.R."/>
            <person name="Liao Z."/>
            <person name="Fang J."/>
            <person name="Liu J."/>
            <person name="Zhang X."/>
            <person name="Zhang Q."/>
            <person name="Hu W."/>
            <person name="Qin Y."/>
            <person name="Wang K."/>
            <person name="Chen L.Y."/>
            <person name="Shirley N."/>
            <person name="Lin Y.R."/>
            <person name="Liu L.Y."/>
            <person name="Hernandez A.G."/>
            <person name="Wright C.L."/>
            <person name="Bulone V."/>
            <person name="Tuskan G.A."/>
            <person name="Heath K."/>
            <person name="Zee F."/>
            <person name="Moore P.H."/>
            <person name="Sunkar R."/>
            <person name="Leebens-Mack J.H."/>
            <person name="Mockler T."/>
            <person name="Bennetzen J.L."/>
            <person name="Freeling M."/>
            <person name="Sankoff D."/>
            <person name="Paterson A.H."/>
            <person name="Zhu X."/>
            <person name="Yang X."/>
            <person name="Smith J.A."/>
            <person name="Cushman J.C."/>
            <person name="Paull R.E."/>
            <person name="Yu Q."/>
        </authorList>
    </citation>
    <scope>NUCLEOTIDE SEQUENCE [LARGE SCALE GENOMIC DNA]</scope>
    <source>
        <strain evidence="17">cv. F153</strain>
    </source>
</reference>
<evidence type="ECO:0000256" key="13">
    <source>
        <dbReference type="ARBA" id="ARBA00083621"/>
    </source>
</evidence>
<evidence type="ECO:0000313" key="18">
    <source>
        <dbReference type="RefSeq" id="XP_020108791.1"/>
    </source>
</evidence>
<evidence type="ECO:0000256" key="2">
    <source>
        <dbReference type="ARBA" id="ARBA00008834"/>
    </source>
</evidence>
<dbReference type="GO" id="GO:0005975">
    <property type="term" value="P:carbohydrate metabolic process"/>
    <property type="evidence" value="ECO:0007669"/>
    <property type="project" value="InterPro"/>
</dbReference>
<keyword evidence="4" id="KW-0964">Secreted</keyword>
<protein>
    <recommendedName>
        <fullName evidence="12">Exopolygalacturonase</fullName>
        <ecNumber evidence="8">3.2.1.67</ecNumber>
    </recommendedName>
    <alternativeName>
        <fullName evidence="9">Galacturan 1,4-alpha-galacturonidase</fullName>
    </alternativeName>
    <alternativeName>
        <fullName evidence="13">Pectinase</fullName>
    </alternativeName>
</protein>
<comment type="function">
    <text evidence="11">May function in depolymerizing pectin during pollen development, germination, and tube growth. Acts as an exo-polygalacturonase.</text>
</comment>
<dbReference type="GO" id="GO:0047911">
    <property type="term" value="F:galacturan 1,4-alpha-galacturonidase activity"/>
    <property type="evidence" value="ECO:0007669"/>
    <property type="project" value="UniProtKB-EC"/>
</dbReference>
<dbReference type="InterPro" id="IPR012334">
    <property type="entry name" value="Pectin_lyas_fold"/>
</dbReference>
<reference evidence="18" key="2">
    <citation type="submission" date="2025-08" db="UniProtKB">
        <authorList>
            <consortium name="RefSeq"/>
        </authorList>
    </citation>
    <scope>IDENTIFICATION</scope>
    <source>
        <tissue evidence="18">Leaf</tissue>
    </source>
</reference>
<evidence type="ECO:0000256" key="14">
    <source>
        <dbReference type="PROSITE-ProRule" id="PRU10052"/>
    </source>
</evidence>
<dbReference type="OrthoDB" id="187139at2759"/>
<evidence type="ECO:0000256" key="1">
    <source>
        <dbReference type="ARBA" id="ARBA00004191"/>
    </source>
</evidence>
<dbReference type="InterPro" id="IPR006626">
    <property type="entry name" value="PbH1"/>
</dbReference>
<gene>
    <name evidence="18" type="primary">LOC109724390</name>
</gene>
<evidence type="ECO:0000256" key="12">
    <source>
        <dbReference type="ARBA" id="ARBA00068298"/>
    </source>
</evidence>
<dbReference type="Pfam" id="PF00295">
    <property type="entry name" value="Glyco_hydro_28"/>
    <property type="match status" value="1"/>
</dbReference>
<keyword evidence="17" id="KW-1185">Reference proteome</keyword>
<dbReference type="SUPFAM" id="SSF51126">
    <property type="entry name" value="Pectin lyase-like"/>
    <property type="match status" value="1"/>
</dbReference>
<dbReference type="PROSITE" id="PS00502">
    <property type="entry name" value="POLYGALACTURONASE"/>
    <property type="match status" value="1"/>
</dbReference>
<dbReference type="FunFam" id="2.160.20.10:FF:000004">
    <property type="entry name" value="Pectin lyase-like superfamily protein"/>
    <property type="match status" value="1"/>
</dbReference>
<keyword evidence="16" id="KW-0732">Signal</keyword>
<dbReference type="GO" id="GO:0004650">
    <property type="term" value="F:polygalacturonase activity"/>
    <property type="evidence" value="ECO:0007669"/>
    <property type="project" value="InterPro"/>
</dbReference>
<evidence type="ECO:0000256" key="9">
    <source>
        <dbReference type="ARBA" id="ARBA00043142"/>
    </source>
</evidence>
<keyword evidence="7" id="KW-0961">Cell wall biogenesis/degradation</keyword>
<evidence type="ECO:0000256" key="5">
    <source>
        <dbReference type="ARBA" id="ARBA00022801"/>
    </source>
</evidence>
<evidence type="ECO:0000256" key="3">
    <source>
        <dbReference type="ARBA" id="ARBA00022512"/>
    </source>
</evidence>
<organism evidence="17 18">
    <name type="scientific">Ananas comosus</name>
    <name type="common">Pineapple</name>
    <name type="synonym">Ananas ananas</name>
    <dbReference type="NCBI Taxonomy" id="4615"/>
    <lineage>
        <taxon>Eukaryota</taxon>
        <taxon>Viridiplantae</taxon>
        <taxon>Streptophyta</taxon>
        <taxon>Embryophyta</taxon>
        <taxon>Tracheophyta</taxon>
        <taxon>Spermatophyta</taxon>
        <taxon>Magnoliopsida</taxon>
        <taxon>Liliopsida</taxon>
        <taxon>Poales</taxon>
        <taxon>Bromeliaceae</taxon>
        <taxon>Bromelioideae</taxon>
        <taxon>Ananas</taxon>
    </lineage>
</organism>
<dbReference type="Gene3D" id="2.160.20.10">
    <property type="entry name" value="Single-stranded right-handed beta-helix, Pectin lyase-like"/>
    <property type="match status" value="1"/>
</dbReference>